<dbReference type="SUPFAM" id="SSF46785">
    <property type="entry name" value="Winged helix' DNA-binding domain"/>
    <property type="match status" value="1"/>
</dbReference>
<evidence type="ECO:0000259" key="1">
    <source>
        <dbReference type="Pfam" id="PF00291"/>
    </source>
</evidence>
<keyword evidence="3" id="KW-1185">Reference proteome</keyword>
<dbReference type="InterPro" id="IPR001926">
    <property type="entry name" value="TrpB-like_PALP"/>
</dbReference>
<dbReference type="InParanoid" id="I0A1B9"/>
<dbReference type="Proteomes" id="UP000007391">
    <property type="component" value="Chromosome"/>
</dbReference>
<dbReference type="HOGENOM" id="CLU_028142_4_0_2"/>
<dbReference type="Gene3D" id="3.40.50.1100">
    <property type="match status" value="3"/>
</dbReference>
<evidence type="ECO:0000313" key="3">
    <source>
        <dbReference type="Proteomes" id="UP000007391"/>
    </source>
</evidence>
<gene>
    <name evidence="2" type="ordered locus">FFONT_0788</name>
</gene>
<dbReference type="STRING" id="1163730.FFONT_0788"/>
<dbReference type="InterPro" id="IPR036052">
    <property type="entry name" value="TrpB-like_PALP_sf"/>
</dbReference>
<dbReference type="EMBL" id="CP003423">
    <property type="protein sequence ID" value="AFH42776.1"/>
    <property type="molecule type" value="Genomic_DNA"/>
</dbReference>
<dbReference type="eggNOG" id="arCOG00001">
    <property type="taxonomic scope" value="Archaea"/>
</dbReference>
<dbReference type="AlphaFoldDB" id="I0A1B9"/>
<name>I0A1B9_FERFK</name>
<dbReference type="KEGG" id="ffo:FFONT_0788"/>
<evidence type="ECO:0000313" key="2">
    <source>
        <dbReference type="EMBL" id="AFH42776.1"/>
    </source>
</evidence>
<reference evidence="2 3" key="2">
    <citation type="journal article" date="2014" name="Extremophiles">
        <title>Analysis of the complete genome of Fervidococcus fontis confirms the distinct phylogenetic position of the order Fervidicoccales and suggests its environmental function.</title>
        <authorList>
            <person name="Lebedinsky A.V."/>
            <person name="Mardanov A.V."/>
            <person name="Kublanov I.V."/>
            <person name="Gumerov V.M."/>
            <person name="Beletsky A.V."/>
            <person name="Perevalova A.A."/>
            <person name="Bidzhieva S.Kh."/>
            <person name="Bonch-Osmolovskaya E.A."/>
            <person name="Skryabin K.G."/>
            <person name="Ravin N.V."/>
        </authorList>
    </citation>
    <scope>NUCLEOTIDE SEQUENCE [LARGE SCALE GENOMIC DNA]</scope>
    <source>
        <strain evidence="3">DSM 19380 / VKM B-2539 / Kam940</strain>
    </source>
</reference>
<proteinExistence type="predicted"/>
<dbReference type="eggNOG" id="arCOG01434">
    <property type="taxonomic scope" value="Archaea"/>
</dbReference>
<organism evidence="2 3">
    <name type="scientific">Fervidicoccus fontis (strain DSM 19380 / JCM 18336 / VKM B-2539 / Kam940)</name>
    <dbReference type="NCBI Taxonomy" id="1163730"/>
    <lineage>
        <taxon>Archaea</taxon>
        <taxon>Thermoproteota</taxon>
        <taxon>Thermoprotei</taxon>
        <taxon>Fervidicoccales</taxon>
        <taxon>Fervidicoccaceae</taxon>
        <taxon>Fervidicoccus</taxon>
    </lineage>
</organism>
<feature type="domain" description="Tryptophan synthase beta chain-like PALP" evidence="1">
    <location>
        <begin position="65"/>
        <end position="247"/>
    </location>
</feature>
<sequence length="379" mass="42801">MIALLKGLKTICPSNNEEYDGIVLSDSRCDSPLMIEIGGAEWKVLHDVPSIWRYSNLMPKFSETVTRGEGFTPLRRWSEKDIYLKLEGFNPTGTYMDRGSSVLASFFKTYKPNDSAIIRYSKDFAISAATYLTPSHRTKVVIEDPLKADPEELTSLVYLNAELCTERYREAISYDNPLTIEGLKTIIFEIVERGITEGKILVPSESGVLALSIWKGIKDLEKANFETNFKIIAAVLEDNYPSYLKNIEGIQIEKIKLNELIDNFIELTRKGVKVKLVSALGVALAMKLGEGIVIVTGESKGVNLRGSQSFWNDIKKDIAKALEGKKGMTAYEIWRELKEKYTLRGIYKALESLEAEGIVISFFEMRKNKKVRKYSLFPS</sequence>
<protein>
    <submittedName>
        <fullName evidence="2">Pyridoxal-5'-phosphate-dependent protein beta subunit</fullName>
    </submittedName>
</protein>
<dbReference type="Pfam" id="PF00291">
    <property type="entry name" value="PALP"/>
    <property type="match status" value="1"/>
</dbReference>
<reference evidence="3" key="1">
    <citation type="submission" date="2012-03" db="EMBL/GenBank/DDBJ databases">
        <title>Fervidicoccus fontis complete genome analysis confirms its distinct phylogenetic position and predicts its environmental function.</title>
        <authorList>
            <person name="Lebedinsky A.V."/>
            <person name="Mardanov A.V."/>
            <person name="Gumerov V.M."/>
            <person name="Beletsky A.V."/>
            <person name="Kublanov I.V."/>
            <person name="Perevalova A.A."/>
            <person name="Bonch-Osmolovskaya E.A."/>
            <person name="Ravin N.V."/>
            <person name="Skryabin K.G."/>
        </authorList>
    </citation>
    <scope>NUCLEOTIDE SEQUENCE [LARGE SCALE GENOMIC DNA]</scope>
    <source>
        <strain evidence="3">DSM 19380 / VKM B-2539 / Kam940</strain>
    </source>
</reference>
<dbReference type="SUPFAM" id="SSF53686">
    <property type="entry name" value="Tryptophan synthase beta subunit-like PLP-dependent enzymes"/>
    <property type="match status" value="1"/>
</dbReference>
<dbReference type="InterPro" id="IPR036390">
    <property type="entry name" value="WH_DNA-bd_sf"/>
</dbReference>
<accession>I0A1B9</accession>